<dbReference type="Proteomes" id="UP000248806">
    <property type="component" value="Unassembled WGS sequence"/>
</dbReference>
<proteinExistence type="inferred from homology"/>
<dbReference type="GO" id="GO:0016987">
    <property type="term" value="F:sigma factor activity"/>
    <property type="evidence" value="ECO:0007669"/>
    <property type="project" value="UniProtKB-UniRule"/>
</dbReference>
<organism evidence="9 10">
    <name type="scientific">Thermosporothrix hazakensis</name>
    <dbReference type="NCBI Taxonomy" id="644383"/>
    <lineage>
        <taxon>Bacteria</taxon>
        <taxon>Bacillati</taxon>
        <taxon>Chloroflexota</taxon>
        <taxon>Ktedonobacteria</taxon>
        <taxon>Ktedonobacterales</taxon>
        <taxon>Thermosporotrichaceae</taxon>
        <taxon>Thermosporothrix</taxon>
    </lineage>
</organism>
<keyword evidence="3 6" id="KW-0731">Sigma factor</keyword>
<keyword evidence="4 6" id="KW-0238">DNA-binding</keyword>
<evidence type="ECO:0000256" key="2">
    <source>
        <dbReference type="ARBA" id="ARBA00023015"/>
    </source>
</evidence>
<dbReference type="FunFam" id="1.10.10.10:FF:000002">
    <property type="entry name" value="RNA polymerase sigma factor SigA"/>
    <property type="match status" value="1"/>
</dbReference>
<dbReference type="PANTHER" id="PTHR30603">
    <property type="entry name" value="RNA POLYMERASE SIGMA FACTOR RPO"/>
    <property type="match status" value="1"/>
</dbReference>
<sequence>MVNREQDVMDRVHNGHVNSGSLGNMLDIEPFDDGLLDVDIDEIGHSAHATVGGNQINALDDAEPFDLFKLQDEEPMDALDPTKEPPADWEPGPEDVVDVDAEILADPKWEDLQDGFSIGVTDFESSLDDPVRMYLREIGRVPLLTADEEVRLAQLMERGKAERLKPNPVQRIIIEGEEAQKRLTEANLRLVVSVAKKYIGRGMNLLDLIQEGNIGLIRAVEKFDYAKGFKFSTYATWWIRQAITRAIADQARTIRIPVHMVETINRLIRISRRLLQDLGREPTSEEIAAQMDISAEKVREIIKVSQEPVSLETPIGEEDDSHLGDFIEDHTALAPADAASHQLLKEQVEDVLESLTDRERKVLQLRFGLDDGRSRTLEEVGKEFHVTRERIRQIEAKALRKLRHPSRSRKLKDYLD</sequence>
<dbReference type="CDD" id="cd06171">
    <property type="entry name" value="Sigma70_r4"/>
    <property type="match status" value="1"/>
</dbReference>
<reference evidence="9 10" key="1">
    <citation type="submission" date="2018-06" db="EMBL/GenBank/DDBJ databases">
        <title>Genomic Encyclopedia of Archaeal and Bacterial Type Strains, Phase II (KMG-II): from individual species to whole genera.</title>
        <authorList>
            <person name="Goeker M."/>
        </authorList>
    </citation>
    <scope>NUCLEOTIDE SEQUENCE [LARGE SCALE GENOMIC DNA]</scope>
    <source>
        <strain evidence="9 10">ATCC BAA-1881</strain>
    </source>
</reference>
<evidence type="ECO:0000256" key="1">
    <source>
        <dbReference type="ARBA" id="ARBA00022490"/>
    </source>
</evidence>
<dbReference type="FunFam" id="1.10.10.10:FF:000004">
    <property type="entry name" value="RNA polymerase sigma factor SigA"/>
    <property type="match status" value="1"/>
</dbReference>
<dbReference type="InterPro" id="IPR009042">
    <property type="entry name" value="RNA_pol_sigma70_r1_2"/>
</dbReference>
<keyword evidence="10" id="KW-1185">Reference proteome</keyword>
<evidence type="ECO:0000259" key="7">
    <source>
        <dbReference type="PROSITE" id="PS00715"/>
    </source>
</evidence>
<dbReference type="EMBL" id="QKUF01000029">
    <property type="protein sequence ID" value="PZW22889.1"/>
    <property type="molecule type" value="Genomic_DNA"/>
</dbReference>
<comment type="caution">
    <text evidence="9">The sequence shown here is derived from an EMBL/GenBank/DDBJ whole genome shotgun (WGS) entry which is preliminary data.</text>
</comment>
<keyword evidence="5 6" id="KW-0804">Transcription</keyword>
<dbReference type="Pfam" id="PF04542">
    <property type="entry name" value="Sigma70_r2"/>
    <property type="match status" value="1"/>
</dbReference>
<dbReference type="InterPro" id="IPR014284">
    <property type="entry name" value="RNA_pol_sigma-70_dom"/>
</dbReference>
<dbReference type="GO" id="GO:0006352">
    <property type="term" value="P:DNA-templated transcription initiation"/>
    <property type="evidence" value="ECO:0007669"/>
    <property type="project" value="UniProtKB-UniRule"/>
</dbReference>
<feature type="region of interest" description="Sigma-70 factor domain-2" evidence="6">
    <location>
        <begin position="183"/>
        <end position="253"/>
    </location>
</feature>
<evidence type="ECO:0000313" key="9">
    <source>
        <dbReference type="EMBL" id="PZW22889.1"/>
    </source>
</evidence>
<evidence type="ECO:0000313" key="10">
    <source>
        <dbReference type="Proteomes" id="UP000248806"/>
    </source>
</evidence>
<dbReference type="PROSITE" id="PS00716">
    <property type="entry name" value="SIGMA70_2"/>
    <property type="match status" value="1"/>
</dbReference>
<dbReference type="InterPro" id="IPR007630">
    <property type="entry name" value="RNA_pol_sigma70_r4"/>
</dbReference>
<dbReference type="Gene3D" id="1.10.10.10">
    <property type="entry name" value="Winged helix-like DNA-binding domain superfamily/Winged helix DNA-binding domain"/>
    <property type="match status" value="2"/>
</dbReference>
<dbReference type="FunFam" id="1.10.601.10:FF:000001">
    <property type="entry name" value="RNA polymerase sigma factor SigA"/>
    <property type="match status" value="1"/>
</dbReference>
<feature type="domain" description="RNA polymerase sigma-70" evidence="7">
    <location>
        <begin position="207"/>
        <end position="220"/>
    </location>
</feature>
<dbReference type="GO" id="GO:0003677">
    <property type="term" value="F:DNA binding"/>
    <property type="evidence" value="ECO:0007669"/>
    <property type="project" value="UniProtKB-UniRule"/>
</dbReference>
<dbReference type="SUPFAM" id="SSF88946">
    <property type="entry name" value="Sigma2 domain of RNA polymerase sigma factors"/>
    <property type="match status" value="1"/>
</dbReference>
<dbReference type="InterPro" id="IPR013325">
    <property type="entry name" value="RNA_pol_sigma_r2"/>
</dbReference>
<comment type="subcellular location">
    <subcellularLocation>
        <location evidence="6">Cytoplasm</location>
    </subcellularLocation>
</comment>
<evidence type="ECO:0000259" key="8">
    <source>
        <dbReference type="PROSITE" id="PS00716"/>
    </source>
</evidence>
<evidence type="ECO:0000256" key="3">
    <source>
        <dbReference type="ARBA" id="ARBA00023082"/>
    </source>
</evidence>
<dbReference type="RefSeq" id="WP_111325511.1">
    <property type="nucleotide sequence ID" value="NZ_BIFX01000001.1"/>
</dbReference>
<dbReference type="Pfam" id="PF04539">
    <property type="entry name" value="Sigma70_r3"/>
    <property type="match status" value="1"/>
</dbReference>
<dbReference type="OrthoDB" id="147018at2"/>
<dbReference type="Pfam" id="PF04545">
    <property type="entry name" value="Sigma70_r4"/>
    <property type="match status" value="1"/>
</dbReference>
<dbReference type="InterPro" id="IPR007627">
    <property type="entry name" value="RNA_pol_sigma70_r2"/>
</dbReference>
<evidence type="ECO:0000256" key="5">
    <source>
        <dbReference type="ARBA" id="ARBA00023163"/>
    </source>
</evidence>
<comment type="subunit">
    <text evidence="6">Interacts transiently with the RNA polymerase catalytic core.</text>
</comment>
<dbReference type="NCBIfam" id="TIGR02393">
    <property type="entry name" value="RpoD_Cterm"/>
    <property type="match status" value="1"/>
</dbReference>
<dbReference type="PRINTS" id="PR00046">
    <property type="entry name" value="SIGMA70FCT"/>
</dbReference>
<dbReference type="Gene3D" id="1.10.601.10">
    <property type="entry name" value="RNA Polymerase Primary Sigma Factor"/>
    <property type="match status" value="2"/>
</dbReference>
<comment type="function">
    <text evidence="6">Sigma factors are initiation factors that promote the attachment of RNA polymerase to specific initiation sites and are then released. This sigma factor is the primary sigma factor during exponential growth.</text>
</comment>
<feature type="region of interest" description="Sigma-70 factor domain-3" evidence="6">
    <location>
        <begin position="262"/>
        <end position="338"/>
    </location>
</feature>
<feature type="region of interest" description="Sigma-70 factor domain-4" evidence="6">
    <location>
        <begin position="351"/>
        <end position="404"/>
    </location>
</feature>
<feature type="DNA-binding region" description="H-T-H motif" evidence="6">
    <location>
        <begin position="377"/>
        <end position="396"/>
    </location>
</feature>
<dbReference type="NCBIfam" id="TIGR02937">
    <property type="entry name" value="sigma70-ECF"/>
    <property type="match status" value="1"/>
</dbReference>
<protein>
    <recommendedName>
        <fullName evidence="6">RNA polymerase sigma factor SigA</fullName>
    </recommendedName>
</protein>
<accession>A0A326TZG2</accession>
<name>A0A326TZG2_THEHA</name>
<dbReference type="PANTHER" id="PTHR30603:SF60">
    <property type="entry name" value="RNA POLYMERASE SIGMA FACTOR RPOD"/>
    <property type="match status" value="1"/>
</dbReference>
<dbReference type="AlphaFoldDB" id="A0A326TZG2"/>
<keyword evidence="2 6" id="KW-0805">Transcription regulation</keyword>
<dbReference type="InterPro" id="IPR028630">
    <property type="entry name" value="Sigma70_RpoD"/>
</dbReference>
<keyword evidence="1 6" id="KW-0963">Cytoplasm</keyword>
<feature type="domain" description="RNA polymerase sigma-70" evidence="8">
    <location>
        <begin position="376"/>
        <end position="402"/>
    </location>
</feature>
<dbReference type="GO" id="GO:0005737">
    <property type="term" value="C:cytoplasm"/>
    <property type="evidence" value="ECO:0007669"/>
    <property type="project" value="UniProtKB-SubCell"/>
</dbReference>
<evidence type="ECO:0000256" key="4">
    <source>
        <dbReference type="ARBA" id="ARBA00023125"/>
    </source>
</evidence>
<dbReference type="InterPro" id="IPR000943">
    <property type="entry name" value="RNA_pol_sigma70"/>
</dbReference>
<dbReference type="PROSITE" id="PS00715">
    <property type="entry name" value="SIGMA70_1"/>
    <property type="match status" value="1"/>
</dbReference>
<evidence type="ECO:0000256" key="6">
    <source>
        <dbReference type="HAMAP-Rule" id="MF_00963"/>
    </source>
</evidence>
<dbReference type="InterPro" id="IPR007624">
    <property type="entry name" value="RNA_pol_sigma70_r3"/>
</dbReference>
<dbReference type="InterPro" id="IPR050239">
    <property type="entry name" value="Sigma-70_RNA_pol_init_factors"/>
</dbReference>
<dbReference type="InterPro" id="IPR036388">
    <property type="entry name" value="WH-like_DNA-bd_sf"/>
</dbReference>
<dbReference type="InterPro" id="IPR012760">
    <property type="entry name" value="RNA_pol_sigma_RpoD_C"/>
</dbReference>
<gene>
    <name evidence="6" type="primary">sigA</name>
    <name evidence="9" type="ORF">EI42_05234</name>
</gene>
<comment type="similarity">
    <text evidence="6">Belongs to the sigma-70 factor family. RpoD/SigA subfamily.</text>
</comment>
<dbReference type="Pfam" id="PF00140">
    <property type="entry name" value="Sigma70_r1_2"/>
    <property type="match status" value="1"/>
</dbReference>
<dbReference type="HAMAP" id="MF_00963">
    <property type="entry name" value="Sigma70_RpoD_SigA"/>
    <property type="match status" value="1"/>
</dbReference>
<dbReference type="SUPFAM" id="SSF88659">
    <property type="entry name" value="Sigma3 and sigma4 domains of RNA polymerase sigma factors"/>
    <property type="match status" value="2"/>
</dbReference>
<dbReference type="InterPro" id="IPR013324">
    <property type="entry name" value="RNA_pol_sigma_r3/r4-like"/>
</dbReference>
<feature type="short sequence motif" description="Interaction with polymerase core subunit RpoC" evidence="6">
    <location>
        <begin position="207"/>
        <end position="210"/>
    </location>
</feature>